<protein>
    <submittedName>
        <fullName evidence="1">Uncharacterized protein</fullName>
    </submittedName>
</protein>
<dbReference type="AlphaFoldDB" id="A0A8X6RCJ2"/>
<organism evidence="1 2">
    <name type="scientific">Trichonephila clavipes</name>
    <name type="common">Golden silk orbweaver</name>
    <name type="synonym">Nephila clavipes</name>
    <dbReference type="NCBI Taxonomy" id="2585209"/>
    <lineage>
        <taxon>Eukaryota</taxon>
        <taxon>Metazoa</taxon>
        <taxon>Ecdysozoa</taxon>
        <taxon>Arthropoda</taxon>
        <taxon>Chelicerata</taxon>
        <taxon>Arachnida</taxon>
        <taxon>Araneae</taxon>
        <taxon>Araneomorphae</taxon>
        <taxon>Entelegynae</taxon>
        <taxon>Araneoidea</taxon>
        <taxon>Nephilidae</taxon>
        <taxon>Trichonephila</taxon>
    </lineage>
</organism>
<evidence type="ECO:0000313" key="2">
    <source>
        <dbReference type="Proteomes" id="UP000887159"/>
    </source>
</evidence>
<proteinExistence type="predicted"/>
<evidence type="ECO:0000313" key="1">
    <source>
        <dbReference type="EMBL" id="GFX87885.1"/>
    </source>
</evidence>
<dbReference type="Proteomes" id="UP000887159">
    <property type="component" value="Unassembled WGS sequence"/>
</dbReference>
<sequence length="68" mass="7741">MQNLLPKALAGYFTENASFLNIAEREPILSQLKRFKQKRKIFYGAFQNTRSRTVTSNDCSAPNAEVSE</sequence>
<dbReference type="EMBL" id="BMAU01021040">
    <property type="protein sequence ID" value="GFX87885.1"/>
    <property type="molecule type" value="Genomic_DNA"/>
</dbReference>
<keyword evidence="2" id="KW-1185">Reference proteome</keyword>
<name>A0A8X6RCJ2_TRICX</name>
<reference evidence="1" key="1">
    <citation type="submission" date="2020-08" db="EMBL/GenBank/DDBJ databases">
        <title>Multicomponent nature underlies the extraordinary mechanical properties of spider dragline silk.</title>
        <authorList>
            <person name="Kono N."/>
            <person name="Nakamura H."/>
            <person name="Mori M."/>
            <person name="Yoshida Y."/>
            <person name="Ohtoshi R."/>
            <person name="Malay A.D."/>
            <person name="Moran D.A.P."/>
            <person name="Tomita M."/>
            <person name="Numata K."/>
            <person name="Arakawa K."/>
        </authorList>
    </citation>
    <scope>NUCLEOTIDE SEQUENCE</scope>
</reference>
<gene>
    <name evidence="1" type="ORF">TNCV_4373501</name>
</gene>
<comment type="caution">
    <text evidence="1">The sequence shown here is derived from an EMBL/GenBank/DDBJ whole genome shotgun (WGS) entry which is preliminary data.</text>
</comment>
<accession>A0A8X6RCJ2</accession>